<organism evidence="2 3">
    <name type="scientific">Flemingia macrophylla</name>
    <dbReference type="NCBI Taxonomy" id="520843"/>
    <lineage>
        <taxon>Eukaryota</taxon>
        <taxon>Viridiplantae</taxon>
        <taxon>Streptophyta</taxon>
        <taxon>Embryophyta</taxon>
        <taxon>Tracheophyta</taxon>
        <taxon>Spermatophyta</taxon>
        <taxon>Magnoliopsida</taxon>
        <taxon>eudicotyledons</taxon>
        <taxon>Gunneridae</taxon>
        <taxon>Pentapetalae</taxon>
        <taxon>rosids</taxon>
        <taxon>fabids</taxon>
        <taxon>Fabales</taxon>
        <taxon>Fabaceae</taxon>
        <taxon>Papilionoideae</taxon>
        <taxon>50 kb inversion clade</taxon>
        <taxon>NPAAA clade</taxon>
        <taxon>indigoferoid/millettioid clade</taxon>
        <taxon>Phaseoleae</taxon>
        <taxon>Flemingia</taxon>
    </lineage>
</organism>
<sequence length="137" mass="15206">MARSGSSTIVLKRFSGQYDRTELNTEKAFGDRAEALKGLEDVICKPPRKALVKSRKYFSNIKYLPDLLGDSLEGYKKKVFIGVGLPEEEKGPPTPSIPSGSLLRKSVSLIEDTSKTSTLESSFDHFQQKLAYSEENS</sequence>
<name>A0ABD1L572_9FABA</name>
<evidence type="ECO:0000313" key="3">
    <source>
        <dbReference type="Proteomes" id="UP001603857"/>
    </source>
</evidence>
<protein>
    <recommendedName>
        <fullName evidence="1">DUF7870 domain-containing protein</fullName>
    </recommendedName>
</protein>
<dbReference type="Proteomes" id="UP001603857">
    <property type="component" value="Unassembled WGS sequence"/>
</dbReference>
<comment type="caution">
    <text evidence="2">The sequence shown here is derived from an EMBL/GenBank/DDBJ whole genome shotgun (WGS) entry which is preliminary data.</text>
</comment>
<keyword evidence="3" id="KW-1185">Reference proteome</keyword>
<dbReference type="EMBL" id="JBGMDY010000011">
    <property type="protein sequence ID" value="KAL2318631.1"/>
    <property type="molecule type" value="Genomic_DNA"/>
</dbReference>
<evidence type="ECO:0000259" key="1">
    <source>
        <dbReference type="Pfam" id="PF25276"/>
    </source>
</evidence>
<dbReference type="PANTHER" id="PTHR33597:SF22">
    <property type="entry name" value="PROTEIN, PUTATIVE-RELATED"/>
    <property type="match status" value="1"/>
</dbReference>
<dbReference type="AlphaFoldDB" id="A0ABD1L572"/>
<dbReference type="InterPro" id="IPR057192">
    <property type="entry name" value="DUF7870"/>
</dbReference>
<gene>
    <name evidence="2" type="ORF">Fmac_032507</name>
</gene>
<dbReference type="Pfam" id="PF25276">
    <property type="entry name" value="DUF7870"/>
    <property type="match status" value="1"/>
</dbReference>
<proteinExistence type="predicted"/>
<feature type="domain" description="DUF7870" evidence="1">
    <location>
        <begin position="36"/>
        <end position="91"/>
    </location>
</feature>
<evidence type="ECO:0000313" key="2">
    <source>
        <dbReference type="EMBL" id="KAL2318631.1"/>
    </source>
</evidence>
<dbReference type="PANTHER" id="PTHR33597">
    <property type="entry name" value="OS02G0760400 PROTEIN"/>
    <property type="match status" value="1"/>
</dbReference>
<accession>A0ABD1L572</accession>
<reference evidence="2 3" key="1">
    <citation type="submission" date="2024-08" db="EMBL/GenBank/DDBJ databases">
        <title>Insights into the chromosomal genome structure of Flemingia macrophylla.</title>
        <authorList>
            <person name="Ding Y."/>
            <person name="Zhao Y."/>
            <person name="Bi W."/>
            <person name="Wu M."/>
            <person name="Zhao G."/>
            <person name="Gong Y."/>
            <person name="Li W."/>
            <person name="Zhang P."/>
        </authorList>
    </citation>
    <scope>NUCLEOTIDE SEQUENCE [LARGE SCALE GENOMIC DNA]</scope>
    <source>
        <strain evidence="2">DYQJB</strain>
        <tissue evidence="2">Leaf</tissue>
    </source>
</reference>